<evidence type="ECO:0000256" key="2">
    <source>
        <dbReference type="RuleBase" id="RU000507"/>
    </source>
</evidence>
<name>A0A437M225_9PROT</name>
<reference evidence="5 6" key="1">
    <citation type="submission" date="2019-01" db="EMBL/GenBank/DDBJ databases">
        <authorList>
            <person name="Chen W.-M."/>
        </authorList>
    </citation>
    <scope>NUCLEOTIDE SEQUENCE [LARGE SCALE GENOMIC DNA]</scope>
    <source>
        <strain evidence="5 6">CCP-6</strain>
    </source>
</reference>
<keyword evidence="1" id="KW-0677">Repeat</keyword>
<dbReference type="RefSeq" id="WP_127789766.1">
    <property type="nucleotide sequence ID" value="NZ_SACL01000010.1"/>
</dbReference>
<dbReference type="Gene3D" id="3.40.250.10">
    <property type="entry name" value="Rhodanese-like domain"/>
    <property type="match status" value="2"/>
</dbReference>
<dbReference type="GO" id="GO:0004792">
    <property type="term" value="F:thiosulfate-cyanide sulfurtransferase activity"/>
    <property type="evidence" value="ECO:0007669"/>
    <property type="project" value="InterPro"/>
</dbReference>
<dbReference type="EMBL" id="SACL01000010">
    <property type="protein sequence ID" value="RVT91662.1"/>
    <property type="molecule type" value="Genomic_DNA"/>
</dbReference>
<evidence type="ECO:0000256" key="3">
    <source>
        <dbReference type="SAM" id="SignalP"/>
    </source>
</evidence>
<dbReference type="CDD" id="cd01449">
    <property type="entry name" value="TST_Repeat_2"/>
    <property type="match status" value="1"/>
</dbReference>
<protein>
    <recommendedName>
        <fullName evidence="2">Sulfurtransferase</fullName>
    </recommendedName>
</protein>
<dbReference type="OrthoDB" id="9781034at2"/>
<dbReference type="InterPro" id="IPR051126">
    <property type="entry name" value="Thiosulfate_sulfurtransferase"/>
</dbReference>
<evidence type="ECO:0000256" key="1">
    <source>
        <dbReference type="ARBA" id="ARBA00022737"/>
    </source>
</evidence>
<dbReference type="PANTHER" id="PTHR43855">
    <property type="entry name" value="THIOSULFATE SULFURTRANSFERASE"/>
    <property type="match status" value="1"/>
</dbReference>
<keyword evidence="3" id="KW-0732">Signal</keyword>
<comment type="caution">
    <text evidence="5">The sequence shown here is derived from an EMBL/GenBank/DDBJ whole genome shotgun (WGS) entry which is preliminary data.</text>
</comment>
<proteinExistence type="predicted"/>
<dbReference type="Proteomes" id="UP000282957">
    <property type="component" value="Unassembled WGS sequence"/>
</dbReference>
<feature type="signal peptide" evidence="3">
    <location>
        <begin position="1"/>
        <end position="30"/>
    </location>
</feature>
<dbReference type="PROSITE" id="PS00380">
    <property type="entry name" value="RHODANESE_1"/>
    <property type="match status" value="1"/>
</dbReference>
<organism evidence="5 6">
    <name type="scientific">Rhodovarius crocodyli</name>
    <dbReference type="NCBI Taxonomy" id="1979269"/>
    <lineage>
        <taxon>Bacteria</taxon>
        <taxon>Pseudomonadati</taxon>
        <taxon>Pseudomonadota</taxon>
        <taxon>Alphaproteobacteria</taxon>
        <taxon>Acetobacterales</taxon>
        <taxon>Roseomonadaceae</taxon>
        <taxon>Rhodovarius</taxon>
    </lineage>
</organism>
<dbReference type="PANTHER" id="PTHR43855:SF1">
    <property type="entry name" value="THIOSULFATE SULFURTRANSFERASE"/>
    <property type="match status" value="1"/>
</dbReference>
<keyword evidence="6" id="KW-1185">Reference proteome</keyword>
<dbReference type="AlphaFoldDB" id="A0A437M225"/>
<accession>A0A437M225</accession>
<gene>
    <name evidence="5" type="ORF">EOD42_22120</name>
</gene>
<feature type="domain" description="Rhodanese" evidence="4">
    <location>
        <begin position="53"/>
        <end position="160"/>
    </location>
</feature>
<evidence type="ECO:0000313" key="6">
    <source>
        <dbReference type="Proteomes" id="UP000282957"/>
    </source>
</evidence>
<keyword evidence="2 5" id="KW-0808">Transferase</keyword>
<dbReference type="PROSITE" id="PS00683">
    <property type="entry name" value="RHODANESE_2"/>
    <property type="match status" value="1"/>
</dbReference>
<dbReference type="InterPro" id="IPR001307">
    <property type="entry name" value="Thiosulphate_STrfase_CS"/>
</dbReference>
<feature type="domain" description="Rhodanese" evidence="4">
    <location>
        <begin position="194"/>
        <end position="313"/>
    </location>
</feature>
<dbReference type="InterPro" id="IPR036873">
    <property type="entry name" value="Rhodanese-like_dom_sf"/>
</dbReference>
<dbReference type="PROSITE" id="PS50206">
    <property type="entry name" value="RHODANESE_3"/>
    <property type="match status" value="2"/>
</dbReference>
<dbReference type="SMART" id="SM00450">
    <property type="entry name" value="RHOD"/>
    <property type="match status" value="2"/>
</dbReference>
<sequence length="323" mass="35397">MTNLLPFGRRGIAALASGVALAQASRPAAAQPAAASGPAQALVSTEWLTENLRNPQVRVIEVSVNPGLFERGHIPGATNVSWHRDLVDTVRRDIASREQIQNLLRRAGVQHDSTVVLYGDNNNWFAAWGAWVLDIYGVRDVRLLDGGRRKWEAEGRQVSNRPVTHQATTLELPAQPNLALRARLADVVPVAQNRAQEVRLLDIRSPDEFSGKIFAPPGFQELAIRAGHIPGAVNVPWAQAVRPDGTFKSVDELRALYANVGIDGSRPVIVYCRIGERSSHSWFALKRLLGYQNVRQYDGSWTEYGNSVGVPIENPAGTIWGAT</sequence>
<evidence type="ECO:0000259" key="4">
    <source>
        <dbReference type="PROSITE" id="PS50206"/>
    </source>
</evidence>
<dbReference type="InterPro" id="IPR001763">
    <property type="entry name" value="Rhodanese-like_dom"/>
</dbReference>
<evidence type="ECO:0000313" key="5">
    <source>
        <dbReference type="EMBL" id="RVT91662.1"/>
    </source>
</evidence>
<dbReference type="Pfam" id="PF00581">
    <property type="entry name" value="Rhodanese"/>
    <property type="match status" value="2"/>
</dbReference>
<dbReference type="CDD" id="cd01448">
    <property type="entry name" value="TST_Repeat_1"/>
    <property type="match status" value="1"/>
</dbReference>
<dbReference type="SUPFAM" id="SSF52821">
    <property type="entry name" value="Rhodanese/Cell cycle control phosphatase"/>
    <property type="match status" value="2"/>
</dbReference>
<feature type="chain" id="PRO_5019450052" description="Sulfurtransferase" evidence="3">
    <location>
        <begin position="31"/>
        <end position="323"/>
    </location>
</feature>